<keyword evidence="3" id="KW-1185">Reference proteome</keyword>
<dbReference type="CDD" id="cd06558">
    <property type="entry name" value="crotonase-like"/>
    <property type="match status" value="1"/>
</dbReference>
<protein>
    <submittedName>
        <fullName evidence="2">Enoyl-CoA hydratase</fullName>
    </submittedName>
</protein>
<dbReference type="InterPro" id="IPR029045">
    <property type="entry name" value="ClpP/crotonase-like_dom_sf"/>
</dbReference>
<gene>
    <name evidence="2" type="ORF">FMM08_14750</name>
</gene>
<dbReference type="GO" id="GO:0003824">
    <property type="term" value="F:catalytic activity"/>
    <property type="evidence" value="ECO:0007669"/>
    <property type="project" value="UniProtKB-ARBA"/>
</dbReference>
<dbReference type="RefSeq" id="WP_147927125.1">
    <property type="nucleotide sequence ID" value="NZ_VKAC01000008.1"/>
</dbReference>
<dbReference type="PANTHER" id="PTHR43459">
    <property type="entry name" value="ENOYL-COA HYDRATASE"/>
    <property type="match status" value="1"/>
</dbReference>
<organism evidence="2 3">
    <name type="scientific">Quadrisphaera setariae</name>
    <dbReference type="NCBI Taxonomy" id="2593304"/>
    <lineage>
        <taxon>Bacteria</taxon>
        <taxon>Bacillati</taxon>
        <taxon>Actinomycetota</taxon>
        <taxon>Actinomycetes</taxon>
        <taxon>Kineosporiales</taxon>
        <taxon>Kineosporiaceae</taxon>
        <taxon>Quadrisphaera</taxon>
    </lineage>
</organism>
<dbReference type="Pfam" id="PF00378">
    <property type="entry name" value="ECH_1"/>
    <property type="match status" value="1"/>
</dbReference>
<name>A0A5C8ZE28_9ACTN</name>
<dbReference type="SUPFAM" id="SSF52096">
    <property type="entry name" value="ClpP/crotonase"/>
    <property type="match status" value="1"/>
</dbReference>
<dbReference type="AlphaFoldDB" id="A0A5C8ZE28"/>
<sequence length="268" mass="27615">MSTEGGAGAVLLERKGGLARLVISNPAARGAFTEAMYAQLRDHCLALRQDASVRLVSVTGRDGAFAAGTDVADLVEIRTGEDGVAYERHVVEVLDAVRALRVPVLALVDGPAVGGGLAVVACCDVVVATPASRFGAPVARTLGNCVSPGTTARLRASLGRALTSELLLTGRLATAEEVRAAGLVSRVVEPSELVAVEAELLAAVSRCAPHAVAAAKEIGARLDDAAVVGAGGWPVDADDVYAAVYSHPDFHEGVAAFLEHRRPRWSTP</sequence>
<dbReference type="InterPro" id="IPR014748">
    <property type="entry name" value="Enoyl-CoA_hydra_C"/>
</dbReference>
<evidence type="ECO:0000313" key="2">
    <source>
        <dbReference type="EMBL" id="TXR55549.1"/>
    </source>
</evidence>
<comment type="caution">
    <text evidence="2">The sequence shown here is derived from an EMBL/GenBank/DDBJ whole genome shotgun (WGS) entry which is preliminary data.</text>
</comment>
<reference evidence="2 3" key="1">
    <citation type="submission" date="2019-07" db="EMBL/GenBank/DDBJ databases">
        <title>Quadrisphaera sp. strain DD2A genome sequencing and assembly.</title>
        <authorList>
            <person name="Kim I."/>
        </authorList>
    </citation>
    <scope>NUCLEOTIDE SEQUENCE [LARGE SCALE GENOMIC DNA]</scope>
    <source>
        <strain evidence="2 3">DD2A</strain>
    </source>
</reference>
<dbReference type="Gene3D" id="1.10.12.10">
    <property type="entry name" value="Lyase 2-enoyl-coa Hydratase, Chain A, domain 2"/>
    <property type="match status" value="1"/>
</dbReference>
<dbReference type="Gene3D" id="3.90.226.10">
    <property type="entry name" value="2-enoyl-CoA Hydratase, Chain A, domain 1"/>
    <property type="match status" value="1"/>
</dbReference>
<accession>A0A5C8ZE28</accession>
<evidence type="ECO:0000313" key="3">
    <source>
        <dbReference type="Proteomes" id="UP000321234"/>
    </source>
</evidence>
<dbReference type="OrthoDB" id="4608673at2"/>
<evidence type="ECO:0000256" key="1">
    <source>
        <dbReference type="ARBA" id="ARBA00005254"/>
    </source>
</evidence>
<dbReference type="Proteomes" id="UP000321234">
    <property type="component" value="Unassembled WGS sequence"/>
</dbReference>
<comment type="similarity">
    <text evidence="1">Belongs to the enoyl-CoA hydratase/isomerase family.</text>
</comment>
<dbReference type="PANTHER" id="PTHR43459:SF1">
    <property type="entry name" value="EG:BACN32G11.4 PROTEIN"/>
    <property type="match status" value="1"/>
</dbReference>
<proteinExistence type="inferred from homology"/>
<dbReference type="EMBL" id="VKAC01000008">
    <property type="protein sequence ID" value="TXR55549.1"/>
    <property type="molecule type" value="Genomic_DNA"/>
</dbReference>
<dbReference type="InterPro" id="IPR001753">
    <property type="entry name" value="Enoyl-CoA_hydra/iso"/>
</dbReference>